<comment type="caution">
    <text evidence="2">The sequence shown here is derived from an EMBL/GenBank/DDBJ whole genome shotgun (WGS) entry which is preliminary data.</text>
</comment>
<evidence type="ECO:0000313" key="2">
    <source>
        <dbReference type="EMBL" id="KAJ5096894.1"/>
    </source>
</evidence>
<evidence type="ECO:0000313" key="3">
    <source>
        <dbReference type="Proteomes" id="UP001149165"/>
    </source>
</evidence>
<sequence>MKFFSIAIAAIFAVGVTAGSVDSGFEKRCLAEGTTCASGSACCSGACSSTGSTPGTCMP</sequence>
<name>A0A9W9FB27_9EURO</name>
<evidence type="ECO:0000256" key="1">
    <source>
        <dbReference type="SAM" id="SignalP"/>
    </source>
</evidence>
<feature type="signal peptide" evidence="1">
    <location>
        <begin position="1"/>
        <end position="18"/>
    </location>
</feature>
<keyword evidence="1" id="KW-0732">Signal</keyword>
<proteinExistence type="predicted"/>
<gene>
    <name evidence="2" type="ORF">N7456_007615</name>
</gene>
<reference evidence="2" key="2">
    <citation type="journal article" date="2023" name="IMA Fungus">
        <title>Comparative genomic study of the Penicillium genus elucidates a diverse pangenome and 15 lateral gene transfer events.</title>
        <authorList>
            <person name="Petersen C."/>
            <person name="Sorensen T."/>
            <person name="Nielsen M.R."/>
            <person name="Sondergaard T.E."/>
            <person name="Sorensen J.L."/>
            <person name="Fitzpatrick D.A."/>
            <person name="Frisvad J.C."/>
            <person name="Nielsen K.L."/>
        </authorList>
    </citation>
    <scope>NUCLEOTIDE SEQUENCE</scope>
    <source>
        <strain evidence="2">IBT 30069</strain>
    </source>
</reference>
<organism evidence="2 3">
    <name type="scientific">Penicillium angulare</name>
    <dbReference type="NCBI Taxonomy" id="116970"/>
    <lineage>
        <taxon>Eukaryota</taxon>
        <taxon>Fungi</taxon>
        <taxon>Dikarya</taxon>
        <taxon>Ascomycota</taxon>
        <taxon>Pezizomycotina</taxon>
        <taxon>Eurotiomycetes</taxon>
        <taxon>Eurotiomycetidae</taxon>
        <taxon>Eurotiales</taxon>
        <taxon>Aspergillaceae</taxon>
        <taxon>Penicillium</taxon>
    </lineage>
</organism>
<feature type="chain" id="PRO_5040847852" evidence="1">
    <location>
        <begin position="19"/>
        <end position="59"/>
    </location>
</feature>
<dbReference type="AlphaFoldDB" id="A0A9W9FB27"/>
<dbReference type="EMBL" id="JAPQKH010000005">
    <property type="protein sequence ID" value="KAJ5096894.1"/>
    <property type="molecule type" value="Genomic_DNA"/>
</dbReference>
<protein>
    <submittedName>
        <fullName evidence="2">Uncharacterized protein</fullName>
    </submittedName>
</protein>
<reference evidence="2" key="1">
    <citation type="submission" date="2022-11" db="EMBL/GenBank/DDBJ databases">
        <authorList>
            <person name="Petersen C."/>
        </authorList>
    </citation>
    <scope>NUCLEOTIDE SEQUENCE</scope>
    <source>
        <strain evidence="2">IBT 30069</strain>
    </source>
</reference>
<keyword evidence="3" id="KW-1185">Reference proteome</keyword>
<dbReference type="Proteomes" id="UP001149165">
    <property type="component" value="Unassembled WGS sequence"/>
</dbReference>
<accession>A0A9W9FB27</accession>